<dbReference type="Proteomes" id="UP000292957">
    <property type="component" value="Unassembled WGS sequence"/>
</dbReference>
<dbReference type="AlphaFoldDB" id="A0A4Q9MEW1"/>
<gene>
    <name evidence="5" type="ORF">BD311DRAFT_808956</name>
</gene>
<dbReference type="InterPro" id="IPR027443">
    <property type="entry name" value="IPNS-like_sf"/>
</dbReference>
<dbReference type="Pfam" id="PF03171">
    <property type="entry name" value="2OG-FeII_Oxy"/>
    <property type="match status" value="1"/>
</dbReference>
<dbReference type="Pfam" id="PF14226">
    <property type="entry name" value="DIOX_N"/>
    <property type="match status" value="1"/>
</dbReference>
<evidence type="ECO:0000259" key="4">
    <source>
        <dbReference type="Pfam" id="PF14226"/>
    </source>
</evidence>
<dbReference type="SUPFAM" id="SSF51197">
    <property type="entry name" value="Clavaminate synthase-like"/>
    <property type="match status" value="1"/>
</dbReference>
<evidence type="ECO:0000256" key="2">
    <source>
        <dbReference type="ARBA" id="ARBA00023004"/>
    </source>
</evidence>
<dbReference type="PRINTS" id="PR00682">
    <property type="entry name" value="IPNSYNTHASE"/>
</dbReference>
<feature type="domain" description="Non-haem dioxygenase N-terminal" evidence="4">
    <location>
        <begin position="28"/>
        <end position="134"/>
    </location>
</feature>
<name>A0A4Q9MEW1_9APHY</name>
<dbReference type="InterPro" id="IPR050295">
    <property type="entry name" value="Plant_2OG-oxidoreductases"/>
</dbReference>
<accession>A0A4Q9MEW1</accession>
<sequence length="367" mass="41785">MPATTLPPVPHYESASVTQEDIDWADFPIIDISKSSTPEGRAELAPIVRDAMRTYGFIYVVNHGLTQAQNDRMVDIADIPFSQVSEDDKRQYASKIKETGSYRGFKPRQFWTIDNGVKDQIEHYNMHHSIVEQQHPKELQPFVPEIRAFAEHCHYKVLHPILRLLALGLELPEEAFIDMFDFDVQGETYMLFMKYFPRSEEDEVKSKNVWMKGHAGGVSYIGAVSILWSQPVTALQILSPDGKWRYVNHIPNGIIVNIGDTMEMLSGGFYKATIHRVVQPPPDQRGCTRLGLFYFGYPNDDIKLVPMKNSPALQRVGIVRKCADEDAPTMEEMRKARTRTYGTVPLKKTEDGHEEEVSGGVVVKHYN</sequence>
<dbReference type="InterPro" id="IPR026992">
    <property type="entry name" value="DIOX_N"/>
</dbReference>
<dbReference type="OrthoDB" id="406156at2759"/>
<feature type="domain" description="Isopenicillin N synthase-like Fe(2+) 2OG dioxygenase" evidence="3">
    <location>
        <begin position="190"/>
        <end position="284"/>
    </location>
</feature>
<keyword evidence="2" id="KW-0408">Iron</keyword>
<evidence type="ECO:0000256" key="1">
    <source>
        <dbReference type="ARBA" id="ARBA00022723"/>
    </source>
</evidence>
<dbReference type="Gene3D" id="2.60.120.330">
    <property type="entry name" value="B-lactam Antibiotic, Isopenicillin N Synthase, Chain"/>
    <property type="match status" value="1"/>
</dbReference>
<organism evidence="5">
    <name type="scientific">Dichomitus squalens</name>
    <dbReference type="NCBI Taxonomy" id="114155"/>
    <lineage>
        <taxon>Eukaryota</taxon>
        <taxon>Fungi</taxon>
        <taxon>Dikarya</taxon>
        <taxon>Basidiomycota</taxon>
        <taxon>Agaricomycotina</taxon>
        <taxon>Agaricomycetes</taxon>
        <taxon>Polyporales</taxon>
        <taxon>Polyporaceae</taxon>
        <taxon>Dichomitus</taxon>
    </lineage>
</organism>
<dbReference type="EMBL" id="ML143455">
    <property type="protein sequence ID" value="TBU25809.1"/>
    <property type="molecule type" value="Genomic_DNA"/>
</dbReference>
<dbReference type="GO" id="GO:0046872">
    <property type="term" value="F:metal ion binding"/>
    <property type="evidence" value="ECO:0007669"/>
    <property type="project" value="UniProtKB-KW"/>
</dbReference>
<protein>
    <submittedName>
        <fullName evidence="5">Clavaminate synthase-like protein</fullName>
    </submittedName>
</protein>
<evidence type="ECO:0000313" key="5">
    <source>
        <dbReference type="EMBL" id="TBU25809.1"/>
    </source>
</evidence>
<dbReference type="InterPro" id="IPR044861">
    <property type="entry name" value="IPNS-like_FE2OG_OXY"/>
</dbReference>
<keyword evidence="1" id="KW-0479">Metal-binding</keyword>
<evidence type="ECO:0000259" key="3">
    <source>
        <dbReference type="Pfam" id="PF03171"/>
    </source>
</evidence>
<reference evidence="5" key="1">
    <citation type="submission" date="2019-01" db="EMBL/GenBank/DDBJ databases">
        <title>Draft genome sequences of three monokaryotic isolates of the white-rot basidiomycete fungus Dichomitus squalens.</title>
        <authorList>
            <consortium name="DOE Joint Genome Institute"/>
            <person name="Lopez S.C."/>
            <person name="Andreopoulos B."/>
            <person name="Pangilinan J."/>
            <person name="Lipzen A."/>
            <person name="Riley R."/>
            <person name="Ahrendt S."/>
            <person name="Ng V."/>
            <person name="Barry K."/>
            <person name="Daum C."/>
            <person name="Grigoriev I.V."/>
            <person name="Hilden K.S."/>
            <person name="Makela M.R."/>
            <person name="de Vries R.P."/>
        </authorList>
    </citation>
    <scope>NUCLEOTIDE SEQUENCE [LARGE SCALE GENOMIC DNA]</scope>
    <source>
        <strain evidence="5">OM18370.1</strain>
    </source>
</reference>
<proteinExistence type="predicted"/>
<dbReference type="PANTHER" id="PTHR47991">
    <property type="entry name" value="OXOGLUTARATE/IRON-DEPENDENT DIOXYGENASE"/>
    <property type="match status" value="1"/>
</dbReference>